<feature type="compositionally biased region" description="Basic and acidic residues" evidence="1">
    <location>
        <begin position="14"/>
        <end position="31"/>
    </location>
</feature>
<evidence type="ECO:0000256" key="1">
    <source>
        <dbReference type="SAM" id="MobiDB-lite"/>
    </source>
</evidence>
<feature type="region of interest" description="Disordered" evidence="1">
    <location>
        <begin position="1"/>
        <end position="31"/>
    </location>
</feature>
<keyword evidence="2" id="KW-1133">Transmembrane helix</keyword>
<name>A0A401IPH7_9VIRU</name>
<sequence>MSGPVVTQSGDISLNRDPKRGGGGRSGEREVLRIGKEEGRGVEGGCMTTLHVITVFVVIFIFITSICNVHYGTGNHDISGHNRKNHYTNRQRDIAIIIMSLLGLVTSIPTTYLCIKNVNK</sequence>
<evidence type="ECO:0000256" key="2">
    <source>
        <dbReference type="SAM" id="Phobius"/>
    </source>
</evidence>
<feature type="transmembrane region" description="Helical" evidence="2">
    <location>
        <begin position="50"/>
        <end position="74"/>
    </location>
</feature>
<feature type="transmembrane region" description="Helical" evidence="2">
    <location>
        <begin position="94"/>
        <end position="115"/>
    </location>
</feature>
<organism evidence="3">
    <name type="scientific">Penaeus monodon endogenous nimavirus</name>
    <dbReference type="NCBI Taxonomy" id="2133795"/>
    <lineage>
        <taxon>Viruses</taxon>
        <taxon>Viruses incertae sedis</taxon>
        <taxon>Naldaviricetes</taxon>
        <taxon>Nimaviridae</taxon>
    </lineage>
</organism>
<reference evidence="3" key="1">
    <citation type="journal article" date="2018" name="J. Virol.">
        <title>Crustacean Genome Exploration Reveals the Evolutionary Origin of White Spot Syndrome Virus.</title>
        <authorList>
            <person name="Kawato S."/>
            <person name="Shitara A."/>
            <person name="Wang Y."/>
            <person name="Nozaki R."/>
            <person name="Kondo H."/>
            <person name="Hirono I."/>
        </authorList>
    </citation>
    <scope>NUCLEOTIDE SEQUENCE</scope>
</reference>
<accession>A0A401IPH7</accession>
<proteinExistence type="predicted"/>
<keyword evidence="2" id="KW-0472">Membrane</keyword>
<protein>
    <submittedName>
        <fullName evidence="3">Wsv414-like protein</fullName>
    </submittedName>
</protein>
<keyword evidence="2" id="KW-0812">Transmembrane</keyword>
<dbReference type="EMBL" id="BFCF01000001">
    <property type="protein sequence ID" value="GBG35519.1"/>
    <property type="molecule type" value="Genomic_DNA"/>
</dbReference>
<comment type="caution">
    <text evidence="3">The sequence shown here is derived from an EMBL/GenBank/DDBJ whole genome shotgun (WGS) entry which is preliminary data.</text>
</comment>
<evidence type="ECO:0000313" key="3">
    <source>
        <dbReference type="EMBL" id="GBG35519.1"/>
    </source>
</evidence>
<feature type="compositionally biased region" description="Polar residues" evidence="1">
    <location>
        <begin position="1"/>
        <end position="12"/>
    </location>
</feature>